<sequence length="437" mass="50316">MSIHPEKTYLDNIVRSTAFKEASADGNLSQIIFKLVWHYAIMTRVLLAKYGPDGPKRGWQPIFGDDLRAYKFLKRANQLSAEGRTFSDIVVEFIREIKVGVGKVSASFGLTAPKDSSLQEIQKLLKETESFFEKGFWNVLKGQKLYLLFDDLDQGWDPDSDAQQQLVRALFSVVAEYNHRERVKPVIALRADILAGLKLPQREKFFGYMQYVRWTTPLLSEMLALRIENYYNIPADKVHKHFFRGDVSGTPLLDFLVQNTLRRPRDLLMYAQAAIQEAVEQGDDYVFARHIKTARHRYSKGRVYALHDEWGYLYSNLETFLMWLAEEVSTEKLKKPLNPRELRDALGAVRDRTILSDDAGAPLWVVSYFPEGSKDPKELVSILYKVGVLAVNEDGQIYTEDLEPELPKITSNTVFEFHPMIVPFMEEYHGGDDTIWD</sequence>
<name>A0A2Z4FJ46_9DELT</name>
<dbReference type="OrthoDB" id="5519677at2"/>
<proteinExistence type="predicted"/>
<evidence type="ECO:0000313" key="2">
    <source>
        <dbReference type="Proteomes" id="UP000249799"/>
    </source>
</evidence>
<accession>A0A2Z4FJ46</accession>
<dbReference type="AlphaFoldDB" id="A0A2Z4FJ46"/>
<dbReference type="KEGG" id="bsed:DN745_04825"/>
<evidence type="ECO:0000313" key="1">
    <source>
        <dbReference type="EMBL" id="AWV88696.1"/>
    </source>
</evidence>
<keyword evidence="2" id="KW-1185">Reference proteome</keyword>
<dbReference type="Proteomes" id="UP000249799">
    <property type="component" value="Chromosome"/>
</dbReference>
<dbReference type="EMBL" id="CP030032">
    <property type="protein sequence ID" value="AWV88696.1"/>
    <property type="molecule type" value="Genomic_DNA"/>
</dbReference>
<gene>
    <name evidence="1" type="ORF">DN745_04825</name>
</gene>
<reference evidence="1 2" key="1">
    <citation type="submission" date="2018-06" db="EMBL/GenBank/DDBJ databases">
        <title>Lujinxingia sediminis gen. nov. sp. nov., a new facultative anaerobic member of the class Deltaproteobacteria, and proposal of Lujinxingaceae fam. nov.</title>
        <authorList>
            <person name="Guo L.-Y."/>
            <person name="Li C.-M."/>
            <person name="Wang S."/>
            <person name="Du Z.-J."/>
        </authorList>
    </citation>
    <scope>NUCLEOTIDE SEQUENCE [LARGE SCALE GENOMIC DNA]</scope>
    <source>
        <strain evidence="1 2">FA350</strain>
    </source>
</reference>
<protein>
    <submittedName>
        <fullName evidence="1">Uncharacterized protein</fullName>
    </submittedName>
</protein>
<organism evidence="1 2">
    <name type="scientific">Bradymonas sediminis</name>
    <dbReference type="NCBI Taxonomy" id="1548548"/>
    <lineage>
        <taxon>Bacteria</taxon>
        <taxon>Deltaproteobacteria</taxon>
        <taxon>Bradymonadales</taxon>
        <taxon>Bradymonadaceae</taxon>
        <taxon>Bradymonas</taxon>
    </lineage>
</organism>
<dbReference type="InterPro" id="IPR059206">
    <property type="entry name" value="Sll1717-like"/>
</dbReference>
<dbReference type="NCBIfam" id="NF047389">
    <property type="entry name" value="ATPase_Sll1717"/>
    <property type="match status" value="1"/>
</dbReference>